<dbReference type="PANTHER" id="PTHR43135:SF3">
    <property type="entry name" value="ALPHA-D-RIBOSE 1-METHYLPHOSPHONATE 5-TRIPHOSPHATE DIPHOSPHATASE"/>
    <property type="match status" value="1"/>
</dbReference>
<evidence type="ECO:0000313" key="4">
    <source>
        <dbReference type="Proteomes" id="UP001219901"/>
    </source>
</evidence>
<dbReference type="InterPro" id="IPR032466">
    <property type="entry name" value="Metal_Hydrolase"/>
</dbReference>
<organism evidence="3 4">
    <name type="scientific">Candidatus Lucifugimonas marina</name>
    <dbReference type="NCBI Taxonomy" id="3038979"/>
    <lineage>
        <taxon>Bacteria</taxon>
        <taxon>Bacillati</taxon>
        <taxon>Chloroflexota</taxon>
        <taxon>Dehalococcoidia</taxon>
        <taxon>SAR202 cluster</taxon>
        <taxon>Candidatus Lucifugimonadales</taxon>
        <taxon>Candidatus Lucifugimonadaceae</taxon>
        <taxon>Candidatus Lucifugimonas</taxon>
    </lineage>
</organism>
<evidence type="ECO:0000259" key="1">
    <source>
        <dbReference type="Pfam" id="PF01979"/>
    </source>
</evidence>
<name>A0AAJ6CSF6_9CHLR</name>
<reference evidence="4" key="3">
    <citation type="submission" date="2023-06" db="EMBL/GenBank/DDBJ databases">
        <title>Pangenomics reveal diversification of enzyme families and niche specialization in globally abundant SAR202 bacteria.</title>
        <authorList>
            <person name="Saw J.H.W."/>
        </authorList>
    </citation>
    <scope>NUCLEOTIDE SEQUENCE [LARGE SCALE GENOMIC DNA]</scope>
    <source>
        <strain evidence="4">JH1073</strain>
    </source>
</reference>
<dbReference type="Gene3D" id="2.30.40.10">
    <property type="entry name" value="Urease, subunit C, domain 1"/>
    <property type="match status" value="1"/>
</dbReference>
<dbReference type="Gene3D" id="3.20.20.140">
    <property type="entry name" value="Metal-dependent hydrolases"/>
    <property type="match status" value="1"/>
</dbReference>
<dbReference type="EMBL" id="WMBE01000001">
    <property type="protein sequence ID" value="MDG0866056.1"/>
    <property type="molecule type" value="Genomic_DNA"/>
</dbReference>
<evidence type="ECO:0000313" key="5">
    <source>
        <dbReference type="Proteomes" id="UP001321249"/>
    </source>
</evidence>
<dbReference type="PANTHER" id="PTHR43135">
    <property type="entry name" value="ALPHA-D-RIBOSE 1-METHYLPHOSPHONATE 5-TRIPHOSPHATE DIPHOSPHATASE"/>
    <property type="match status" value="1"/>
</dbReference>
<sequence length="425" mass="44918">MSSESSSPQPNDYTLIKAARIFDGTGTAPATGQALLLNDGKIAAMGPVGEISAPDGSNLTVKDYGDSTILPGLVDGHTHMMAPGDGTHGDITGAEQDDILLMRALQNARTFLHAGVTTARENGAKNKVGFSLKDGINMGLSEGPDMVISGRPITITGGHFWYCGSEADGVEGVRAEVRKLVKEGADFIKIMATGGSTWSSNPLLPSYTLEEMTVIVDEAHRFGKLTAAHCASMQGIKNALDAGVDMIIHCVFEDETGMYKFNEPLAEQLAAAKAWVNPTLHVVQAGIDLTERIGYERGWLTKEEQASIDSTKRSLETRVESVNKLVKMGVRMIAGSDSPWGAYPPGEFVKEMVALTQAGLTNTEALVTGLSHAAESIAVGDQAGTLAVNRPGDVLVVGGDPVADLNALWDVKDVFKAGNRVARPV</sequence>
<dbReference type="Proteomes" id="UP001219901">
    <property type="component" value="Chromosome"/>
</dbReference>
<protein>
    <submittedName>
        <fullName evidence="3">Amidohydrolase family protein</fullName>
    </submittedName>
</protein>
<reference evidence="3" key="2">
    <citation type="journal article" date="2023" name="Nat. Commun.">
        <title>Cultivation of marine bacteria of the SAR202 clade.</title>
        <authorList>
            <person name="Lim Y."/>
            <person name="Seo J.H."/>
            <person name="Giovannoni S.J."/>
            <person name="Kang I."/>
            <person name="Cho J.C."/>
        </authorList>
    </citation>
    <scope>NUCLEOTIDE SEQUENCE</scope>
    <source>
        <strain evidence="3">JH1073</strain>
    </source>
</reference>
<dbReference type="GO" id="GO:0016810">
    <property type="term" value="F:hydrolase activity, acting on carbon-nitrogen (but not peptide) bonds"/>
    <property type="evidence" value="ECO:0007669"/>
    <property type="project" value="InterPro"/>
</dbReference>
<dbReference type="InterPro" id="IPR006680">
    <property type="entry name" value="Amidohydro-rel"/>
</dbReference>
<keyword evidence="4" id="KW-1185">Reference proteome</keyword>
<dbReference type="Proteomes" id="UP001321249">
    <property type="component" value="Unassembled WGS sequence"/>
</dbReference>
<evidence type="ECO:0000313" key="3">
    <source>
        <dbReference type="EMBL" id="WFG39218.1"/>
    </source>
</evidence>
<dbReference type="RefSeq" id="WP_342822687.1">
    <property type="nucleotide sequence ID" value="NZ_CP046146.1"/>
</dbReference>
<dbReference type="EMBL" id="CP046147">
    <property type="protein sequence ID" value="WFG39218.1"/>
    <property type="molecule type" value="Genomic_DNA"/>
</dbReference>
<reference evidence="4 5" key="1">
    <citation type="submission" date="2019-11" db="EMBL/GenBank/DDBJ databases">
        <authorList>
            <person name="Cho J.-C."/>
        </authorList>
    </citation>
    <scope>NUCLEOTIDE SEQUENCE [LARGE SCALE GENOMIC DNA]</scope>
    <source>
        <strain evidence="3 4">JH1073</strain>
        <strain evidence="2 5">JH702</strain>
    </source>
</reference>
<dbReference type="InterPro" id="IPR057744">
    <property type="entry name" value="OTAase-like"/>
</dbReference>
<dbReference type="SUPFAM" id="SSF51556">
    <property type="entry name" value="Metallo-dependent hydrolases"/>
    <property type="match status" value="1"/>
</dbReference>
<feature type="domain" description="Amidohydrolase-related" evidence="1">
    <location>
        <begin position="68"/>
        <end position="421"/>
    </location>
</feature>
<dbReference type="AlphaFoldDB" id="A0AAJ6CSF6"/>
<gene>
    <name evidence="2" type="ORF">GKO46_03100</name>
    <name evidence="3" type="ORF">GKO48_06160</name>
</gene>
<dbReference type="Pfam" id="PF01979">
    <property type="entry name" value="Amidohydro_1"/>
    <property type="match status" value="1"/>
</dbReference>
<dbReference type="SUPFAM" id="SSF51338">
    <property type="entry name" value="Composite domain of metallo-dependent hydrolases"/>
    <property type="match status" value="1"/>
</dbReference>
<dbReference type="InterPro" id="IPR051781">
    <property type="entry name" value="Metallo-dep_Hydrolase"/>
</dbReference>
<dbReference type="InterPro" id="IPR011059">
    <property type="entry name" value="Metal-dep_hydrolase_composite"/>
</dbReference>
<accession>A0AAJ6CSF6</accession>
<evidence type="ECO:0000313" key="2">
    <source>
        <dbReference type="EMBL" id="MDG0866056.1"/>
    </source>
</evidence>
<proteinExistence type="predicted"/>
<dbReference type="CDD" id="cd01299">
    <property type="entry name" value="Met_dep_hydrolase_A"/>
    <property type="match status" value="1"/>
</dbReference>